<dbReference type="PANTHER" id="PTHR15127">
    <property type="entry name" value="HEAVYWEIGHT, ISOFORM A"/>
    <property type="match status" value="1"/>
</dbReference>
<proteinExistence type="predicted"/>
<feature type="compositionally biased region" description="Low complexity" evidence="6">
    <location>
        <begin position="375"/>
        <end position="384"/>
    </location>
</feature>
<evidence type="ECO:0000259" key="7">
    <source>
        <dbReference type="PROSITE" id="PS50001"/>
    </source>
</evidence>
<dbReference type="PANTHER" id="PTHR15127:SF32">
    <property type="entry name" value="HEAVYWEIGHT, ISOFORM A"/>
    <property type="match status" value="1"/>
</dbReference>
<evidence type="ECO:0000256" key="4">
    <source>
        <dbReference type="ARBA" id="ARBA00074794"/>
    </source>
</evidence>
<dbReference type="GeneID" id="111253872"/>
<evidence type="ECO:0000256" key="2">
    <source>
        <dbReference type="ARBA" id="ARBA00022999"/>
    </source>
</evidence>
<organism evidence="8 9">
    <name type="scientific">Varroa destructor</name>
    <name type="common">Honeybee mite</name>
    <dbReference type="NCBI Taxonomy" id="109461"/>
    <lineage>
        <taxon>Eukaryota</taxon>
        <taxon>Metazoa</taxon>
        <taxon>Ecdysozoa</taxon>
        <taxon>Arthropoda</taxon>
        <taxon>Chelicerata</taxon>
        <taxon>Arachnida</taxon>
        <taxon>Acari</taxon>
        <taxon>Parasitiformes</taxon>
        <taxon>Mesostigmata</taxon>
        <taxon>Gamasina</taxon>
        <taxon>Dermanyssoidea</taxon>
        <taxon>Varroidae</taxon>
        <taxon>Varroa</taxon>
    </lineage>
</organism>
<feature type="compositionally biased region" description="Low complexity" evidence="6">
    <location>
        <begin position="401"/>
        <end position="421"/>
    </location>
</feature>
<keyword evidence="2 5" id="KW-0727">SH2 domain</keyword>
<dbReference type="PRINTS" id="PR00401">
    <property type="entry name" value="SH2DOMAIN"/>
</dbReference>
<dbReference type="InterPro" id="IPR051846">
    <property type="entry name" value="SH2_domain_adapters"/>
</dbReference>
<dbReference type="CDD" id="cd09945">
    <property type="entry name" value="SH2_SHB_SHD_SHE_SHF_like"/>
    <property type="match status" value="1"/>
</dbReference>
<keyword evidence="9" id="KW-1185">Reference proteome</keyword>
<dbReference type="GO" id="GO:0001784">
    <property type="term" value="F:phosphotyrosine residue binding"/>
    <property type="evidence" value="ECO:0007669"/>
    <property type="project" value="TreeGrafter"/>
</dbReference>
<dbReference type="AlphaFoldDB" id="A0A7M7KRH5"/>
<feature type="domain" description="SH2" evidence="7">
    <location>
        <begin position="461"/>
        <end position="556"/>
    </location>
</feature>
<dbReference type="InterPro" id="IPR036860">
    <property type="entry name" value="SH2_dom_sf"/>
</dbReference>
<evidence type="ECO:0000313" key="8">
    <source>
        <dbReference type="EnsemblMetazoa" id="XP_022669747"/>
    </source>
</evidence>
<protein>
    <recommendedName>
        <fullName evidence="4">SH2 domain-containing adapter protein D</fullName>
    </recommendedName>
</protein>
<feature type="compositionally biased region" description="Polar residues" evidence="6">
    <location>
        <begin position="253"/>
        <end position="277"/>
    </location>
</feature>
<dbReference type="RefSeq" id="XP_022669747.1">
    <property type="nucleotide sequence ID" value="XM_022814012.1"/>
</dbReference>
<feature type="compositionally biased region" description="Polar residues" evidence="6">
    <location>
        <begin position="355"/>
        <end position="365"/>
    </location>
</feature>
<dbReference type="SMART" id="SM00252">
    <property type="entry name" value="SH2"/>
    <property type="match status" value="1"/>
</dbReference>
<keyword evidence="1" id="KW-0597">Phosphoprotein</keyword>
<dbReference type="InParanoid" id="A0A7M7KRH5"/>
<evidence type="ECO:0000256" key="5">
    <source>
        <dbReference type="PROSITE-ProRule" id="PRU00191"/>
    </source>
</evidence>
<name>A0A7M7KRH5_VARDE</name>
<feature type="compositionally biased region" description="Polar residues" evidence="6">
    <location>
        <begin position="197"/>
        <end position="234"/>
    </location>
</feature>
<dbReference type="CTD" id="32202"/>
<dbReference type="KEGG" id="vde:111253872"/>
<feature type="region of interest" description="Disordered" evidence="6">
    <location>
        <begin position="152"/>
        <end position="326"/>
    </location>
</feature>
<evidence type="ECO:0000256" key="6">
    <source>
        <dbReference type="SAM" id="MobiDB-lite"/>
    </source>
</evidence>
<dbReference type="EnsemblMetazoa" id="XM_022814012">
    <property type="protein sequence ID" value="XP_022669747"/>
    <property type="gene ID" value="LOC111253872"/>
</dbReference>
<evidence type="ECO:0000256" key="1">
    <source>
        <dbReference type="ARBA" id="ARBA00022553"/>
    </source>
</evidence>
<feature type="region of interest" description="Disordered" evidence="6">
    <location>
        <begin position="353"/>
        <end position="428"/>
    </location>
</feature>
<dbReference type="SUPFAM" id="SSF55550">
    <property type="entry name" value="SH2 domain"/>
    <property type="match status" value="1"/>
</dbReference>
<dbReference type="Gene3D" id="3.30.505.10">
    <property type="entry name" value="SH2 domain"/>
    <property type="match status" value="1"/>
</dbReference>
<reference evidence="8" key="1">
    <citation type="submission" date="2021-01" db="UniProtKB">
        <authorList>
            <consortium name="EnsemblMetazoa"/>
        </authorList>
    </citation>
    <scope>IDENTIFICATION</scope>
</reference>
<dbReference type="InterPro" id="IPR000980">
    <property type="entry name" value="SH2"/>
</dbReference>
<dbReference type="PROSITE" id="PS50001">
    <property type="entry name" value="SH2"/>
    <property type="match status" value="1"/>
</dbReference>
<dbReference type="FunFam" id="3.30.505.10:FF:000058">
    <property type="entry name" value="SH2 domain-containing adapter protein D"/>
    <property type="match status" value="1"/>
</dbReference>
<accession>A0A7M7KRH5</accession>
<dbReference type="Pfam" id="PF00017">
    <property type="entry name" value="SH2"/>
    <property type="match status" value="1"/>
</dbReference>
<evidence type="ECO:0000256" key="3">
    <source>
        <dbReference type="ARBA" id="ARBA00057390"/>
    </source>
</evidence>
<dbReference type="Proteomes" id="UP000594260">
    <property type="component" value="Unplaced"/>
</dbReference>
<evidence type="ECO:0000313" key="9">
    <source>
        <dbReference type="Proteomes" id="UP000594260"/>
    </source>
</evidence>
<sequence>MMVLCGKLEDGHKGWIERVICFFKKRIQNASNKEALVYDVSYYFERKWAFTQQPARCNSESNLANIGRACSGVVGHGESGRVQHSQDDLQVTLCDEYQDPVDLIAELKNSRTHTGSDGCLEDMYSTPYASMNLVSSGKLAAAAANVRNGADDLMGVGAPPRPPHVRRANSTSASHGGGNGGRKTDLPPGIPRAQRKAPSSSSHQQGIPLSSANPLRQQQQSSTNAVLPPQQFQGSSSTTTAAPPVPAPRHPRQGTTYQNLPPVDNSNKTPPRTSSRQPFPLPTCDVKDINNKVQQNPSCDNRPEEDYDSPWDIPKGGQPSALQRSGKVCTSSVSSISSASSVVSGLSGPVGVSSCNPSGGDSSPNMAPRVPAHRSASSVSSGSADLHRTGSKQSVERPHDLLPSNNSSDSSSVASRPSLPLNLNGSPKRSRGNMAFNFGCSVPLPQGEPVDPALGLARQGWYHGAISRVDAECLLRSQKEGSYLVRISESSKQDYSLSIKSTRGFMHMKIVYKSDGRFVLGQFSKPFESIPEMIHHYSLNKLPIKGAEHMSLLHPVIAQLL</sequence>
<dbReference type="OrthoDB" id="5914531at2759"/>
<comment type="function">
    <text evidence="3">May function as an adapter protein.</text>
</comment>